<feature type="transmembrane region" description="Helical" evidence="1">
    <location>
        <begin position="125"/>
        <end position="146"/>
    </location>
</feature>
<name>A0AB38A5B7_9ACTN</name>
<keyword evidence="1" id="KW-0812">Transmembrane</keyword>
<dbReference type="InterPro" id="IPR000326">
    <property type="entry name" value="PAP2/HPO"/>
</dbReference>
<dbReference type="RefSeq" id="WP_002563426.1">
    <property type="nucleotide sequence ID" value="NZ_CALJSN010000006.1"/>
</dbReference>
<feature type="transmembrane region" description="Helical" evidence="1">
    <location>
        <begin position="26"/>
        <end position="47"/>
    </location>
</feature>
<feature type="transmembrane region" description="Helical" evidence="1">
    <location>
        <begin position="258"/>
        <end position="278"/>
    </location>
</feature>
<organism evidence="3 4">
    <name type="scientific">Atopobium minutum</name>
    <dbReference type="NCBI Taxonomy" id="1381"/>
    <lineage>
        <taxon>Bacteria</taxon>
        <taxon>Bacillati</taxon>
        <taxon>Actinomycetota</taxon>
        <taxon>Coriobacteriia</taxon>
        <taxon>Coriobacteriales</taxon>
        <taxon>Atopobiaceae</taxon>
        <taxon>Atopobium</taxon>
    </lineage>
</organism>
<protein>
    <submittedName>
        <fullName evidence="3">PAP2 superfamily protein</fullName>
    </submittedName>
</protein>
<dbReference type="PANTHER" id="PTHR14969">
    <property type="entry name" value="SPHINGOSINE-1-PHOSPHATE PHOSPHOHYDROLASE"/>
    <property type="match status" value="1"/>
</dbReference>
<evidence type="ECO:0000313" key="3">
    <source>
        <dbReference type="EMBL" id="SEB49329.1"/>
    </source>
</evidence>
<feature type="transmembrane region" description="Helical" evidence="1">
    <location>
        <begin position="182"/>
        <end position="200"/>
    </location>
</feature>
<feature type="domain" description="Phosphatidic acid phosphatase type 2/haloperoxidase" evidence="2">
    <location>
        <begin position="51"/>
        <end position="167"/>
    </location>
</feature>
<evidence type="ECO:0000259" key="2">
    <source>
        <dbReference type="SMART" id="SM00014"/>
    </source>
</evidence>
<reference evidence="3 4" key="1">
    <citation type="submission" date="2016-10" db="EMBL/GenBank/DDBJ databases">
        <authorList>
            <person name="Varghese N."/>
            <person name="Submissions S."/>
        </authorList>
    </citation>
    <scope>NUCLEOTIDE SEQUENCE [LARGE SCALE GENOMIC DNA]</scope>
    <source>
        <strain evidence="3 4">DSM 20586</strain>
    </source>
</reference>
<dbReference type="SUPFAM" id="SSF48317">
    <property type="entry name" value="Acid phosphatase/Vanadium-dependent haloperoxidase"/>
    <property type="match status" value="1"/>
</dbReference>
<keyword evidence="1" id="KW-0472">Membrane</keyword>
<dbReference type="EMBL" id="FNSH01000001">
    <property type="protein sequence ID" value="SEB49329.1"/>
    <property type="molecule type" value="Genomic_DNA"/>
</dbReference>
<feature type="transmembrane region" description="Helical" evidence="1">
    <location>
        <begin position="152"/>
        <end position="170"/>
    </location>
</feature>
<evidence type="ECO:0000313" key="4">
    <source>
        <dbReference type="Proteomes" id="UP000183687"/>
    </source>
</evidence>
<dbReference type="Pfam" id="PF01569">
    <property type="entry name" value="PAP2"/>
    <property type="match status" value="1"/>
</dbReference>
<accession>A0AB38A5B7</accession>
<dbReference type="Proteomes" id="UP000183687">
    <property type="component" value="Unassembled WGS sequence"/>
</dbReference>
<proteinExistence type="predicted"/>
<gene>
    <name evidence="3" type="ORF">SAMN04489746_0395</name>
</gene>
<evidence type="ECO:0000256" key="1">
    <source>
        <dbReference type="SAM" id="Phobius"/>
    </source>
</evidence>
<dbReference type="PANTHER" id="PTHR14969:SF13">
    <property type="entry name" value="AT30094P"/>
    <property type="match status" value="1"/>
</dbReference>
<comment type="caution">
    <text evidence="3">The sequence shown here is derived from an EMBL/GenBank/DDBJ whole genome shotgun (WGS) entry which is preliminary data.</text>
</comment>
<dbReference type="Gene3D" id="1.20.144.10">
    <property type="entry name" value="Phosphatidic acid phosphatase type 2/haloperoxidase"/>
    <property type="match status" value="2"/>
</dbReference>
<feature type="transmembrane region" description="Helical" evidence="1">
    <location>
        <begin position="220"/>
        <end position="237"/>
    </location>
</feature>
<sequence length="321" mass="35080">MDITYLLWLQGLRESMGPILDGFSNFVSSVIVGPVAIVVVALLYWCVDKRAGWYVLTSFAIGTNINQTLKDYFCIPRPWMRSSHIHPSPAALGGATGYSFPSGHSQTAASVFGAMGWQYRHLKAWMLPLAGILTILVALSRNILGVHTPQDVLVGMAVGALSLWLSALLLKWMEQQNNSPATVAFVFMGLALLLMLYTVLKPYPIPQAGTAISVVEMQKDAFTTAGLLAGLGVSWWAEKRFVNFTIDHSNRQQGRLRVVCGLGLIAVCFVGVLLPLKFLMQTNVIYKFCKGFLLVITGVVAGPALTQYIEKSRAQRGTNAQ</sequence>
<dbReference type="SMART" id="SM00014">
    <property type="entry name" value="acidPPc"/>
    <property type="match status" value="1"/>
</dbReference>
<feature type="transmembrane region" description="Helical" evidence="1">
    <location>
        <begin position="284"/>
        <end position="306"/>
    </location>
</feature>
<keyword evidence="1" id="KW-1133">Transmembrane helix</keyword>
<dbReference type="InterPro" id="IPR036938">
    <property type="entry name" value="PAP2/HPO_sf"/>
</dbReference>
<dbReference type="AlphaFoldDB" id="A0AB38A5B7"/>